<dbReference type="Pfam" id="PF07715">
    <property type="entry name" value="Plug"/>
    <property type="match status" value="1"/>
</dbReference>
<evidence type="ECO:0000256" key="11">
    <source>
        <dbReference type="PROSITE-ProRule" id="PRU01360"/>
    </source>
</evidence>
<evidence type="ECO:0000256" key="12">
    <source>
        <dbReference type="SAM" id="MobiDB-lite"/>
    </source>
</evidence>
<dbReference type="AlphaFoldDB" id="A0A838L7Z0"/>
<evidence type="ECO:0000259" key="13">
    <source>
        <dbReference type="Pfam" id="PF07715"/>
    </source>
</evidence>
<evidence type="ECO:0000256" key="7">
    <source>
        <dbReference type="ARBA" id="ARBA00023065"/>
    </source>
</evidence>
<evidence type="ECO:0000256" key="6">
    <source>
        <dbReference type="ARBA" id="ARBA00023004"/>
    </source>
</evidence>
<evidence type="ECO:0000256" key="5">
    <source>
        <dbReference type="ARBA" id="ARBA00022692"/>
    </source>
</evidence>
<sequence length="743" mass="80236">MAQDQPANTQQAATSSSTTPPGIAPGEIVVTAQRRAEALSKVPVSVSAFNTQALQERKINSEADLNSLVPGLNVTVGENASEFDFTIRGQTTDAFSGSPPGVLAYLNEVAISPHSETSTSFYDLASVQVLKGPQGTLFGRNDTGGAVLYTTAQPRTDKVEGYFTGDLGNFAYREAQGAINVPLVKDVLAVRVAGDITTRNGYVDNIFDGKRLGDQNHKSIRATILFKPTSRLTNTLFADYRHIHDTSQNGEIFSAYAVGETNNGFPLTALAAEFYGSAVADAVADQRARGFYKADIWFTPRLNGHGLSVINTTAYDLGSATVKNIFGYSKSFTNEQADLAGGPFGAISLINLNDPTQGNHIWQKTLSDEFQIQGTAGNLKYIAGAYYSHNTEKIVSPVVVGATLPTPVAAFGYNNRYSDLSRAVFAQGTYDLSDLTGLRGLGFTAGIRYTWEKITLSQIEGSAFLGSPEQLTRESKPSWQVGLQEQLNPQLLLYFVTRGSWRAGGFNGTAAPGPTTNTFGPETTHDFEIGAKFAGRAFSMPAHLNIALYDQIVDNAERDIYADVAGHVASLTENIPQATVKGVEADGDIRPIPLLELGFQFAYTHAVWSKPDVVLPGGTSSAASSYENAPKLSGAIFGRIDLPVQEWAGKMWIRADYYAQSHFFFSNFYDTLSPRTRLPHYSLLNLRYQWDLPHNGVSVALWAKNVTDKRYLVGGTAFGPSSGANVAFPGTPRTVGVELGYKF</sequence>
<keyword evidence="4" id="KW-0410">Iron transport</keyword>
<dbReference type="InterPro" id="IPR036942">
    <property type="entry name" value="Beta-barrel_TonB_sf"/>
</dbReference>
<dbReference type="Gene3D" id="2.40.170.20">
    <property type="entry name" value="TonB-dependent receptor, beta-barrel domain"/>
    <property type="match status" value="1"/>
</dbReference>
<keyword evidence="7" id="KW-0406">Ion transport</keyword>
<dbReference type="InterPro" id="IPR039426">
    <property type="entry name" value="TonB-dep_rcpt-like"/>
</dbReference>
<organism evidence="14 15">
    <name type="scientific">Sphingomonas chungangi</name>
    <dbReference type="NCBI Taxonomy" id="2683589"/>
    <lineage>
        <taxon>Bacteria</taxon>
        <taxon>Pseudomonadati</taxon>
        <taxon>Pseudomonadota</taxon>
        <taxon>Alphaproteobacteria</taxon>
        <taxon>Sphingomonadales</taxon>
        <taxon>Sphingomonadaceae</taxon>
        <taxon>Sphingomonas</taxon>
    </lineage>
</organism>
<gene>
    <name evidence="14" type="ORF">HZF05_14495</name>
</gene>
<feature type="region of interest" description="Disordered" evidence="12">
    <location>
        <begin position="1"/>
        <end position="25"/>
    </location>
</feature>
<keyword evidence="3 11" id="KW-1134">Transmembrane beta strand</keyword>
<dbReference type="GO" id="GO:0006826">
    <property type="term" value="P:iron ion transport"/>
    <property type="evidence" value="ECO:0007669"/>
    <property type="project" value="UniProtKB-KW"/>
</dbReference>
<evidence type="ECO:0000256" key="2">
    <source>
        <dbReference type="ARBA" id="ARBA00022448"/>
    </source>
</evidence>
<dbReference type="PANTHER" id="PTHR32552:SF81">
    <property type="entry name" value="TONB-DEPENDENT OUTER MEMBRANE RECEPTOR"/>
    <property type="match status" value="1"/>
</dbReference>
<protein>
    <submittedName>
        <fullName evidence="14">TonB-dependent receptor</fullName>
    </submittedName>
</protein>
<evidence type="ECO:0000256" key="4">
    <source>
        <dbReference type="ARBA" id="ARBA00022496"/>
    </source>
</evidence>
<dbReference type="GO" id="GO:0009279">
    <property type="term" value="C:cell outer membrane"/>
    <property type="evidence" value="ECO:0007669"/>
    <property type="project" value="UniProtKB-SubCell"/>
</dbReference>
<comment type="similarity">
    <text evidence="11">Belongs to the TonB-dependent receptor family.</text>
</comment>
<keyword evidence="15" id="KW-1185">Reference proteome</keyword>
<dbReference type="EMBL" id="JACEIB010000025">
    <property type="protein sequence ID" value="MBA2935294.1"/>
    <property type="molecule type" value="Genomic_DNA"/>
</dbReference>
<proteinExistence type="inferred from homology"/>
<dbReference type="InterPro" id="IPR012910">
    <property type="entry name" value="Plug_dom"/>
</dbReference>
<evidence type="ECO:0000313" key="14">
    <source>
        <dbReference type="EMBL" id="MBA2935294.1"/>
    </source>
</evidence>
<evidence type="ECO:0000256" key="8">
    <source>
        <dbReference type="ARBA" id="ARBA00023077"/>
    </source>
</evidence>
<evidence type="ECO:0000256" key="10">
    <source>
        <dbReference type="ARBA" id="ARBA00023237"/>
    </source>
</evidence>
<dbReference type="Proteomes" id="UP000570166">
    <property type="component" value="Unassembled WGS sequence"/>
</dbReference>
<accession>A0A838L7Z0</accession>
<keyword evidence="2 11" id="KW-0813">Transport</keyword>
<keyword evidence="9 11" id="KW-0472">Membrane</keyword>
<feature type="domain" description="TonB-dependent receptor plug" evidence="13">
    <location>
        <begin position="39"/>
        <end position="146"/>
    </location>
</feature>
<dbReference type="SUPFAM" id="SSF56935">
    <property type="entry name" value="Porins"/>
    <property type="match status" value="1"/>
</dbReference>
<dbReference type="PROSITE" id="PS52016">
    <property type="entry name" value="TONB_DEPENDENT_REC_3"/>
    <property type="match status" value="1"/>
</dbReference>
<evidence type="ECO:0000313" key="15">
    <source>
        <dbReference type="Proteomes" id="UP000570166"/>
    </source>
</evidence>
<keyword evidence="14" id="KW-0675">Receptor</keyword>
<keyword evidence="8" id="KW-0798">TonB box</keyword>
<dbReference type="PANTHER" id="PTHR32552">
    <property type="entry name" value="FERRICHROME IRON RECEPTOR-RELATED"/>
    <property type="match status" value="1"/>
</dbReference>
<evidence type="ECO:0000256" key="1">
    <source>
        <dbReference type="ARBA" id="ARBA00004571"/>
    </source>
</evidence>
<dbReference type="RefSeq" id="WP_160365292.1">
    <property type="nucleotide sequence ID" value="NZ_JACEIB010000025.1"/>
</dbReference>
<comment type="caution">
    <text evidence="14">The sequence shown here is derived from an EMBL/GenBank/DDBJ whole genome shotgun (WGS) entry which is preliminary data.</text>
</comment>
<comment type="subcellular location">
    <subcellularLocation>
        <location evidence="1 11">Cell outer membrane</location>
        <topology evidence="1 11">Multi-pass membrane protein</topology>
    </subcellularLocation>
</comment>
<feature type="compositionally biased region" description="Low complexity" evidence="12">
    <location>
        <begin position="1"/>
        <end position="21"/>
    </location>
</feature>
<keyword evidence="10 11" id="KW-0998">Cell outer membrane</keyword>
<evidence type="ECO:0000256" key="3">
    <source>
        <dbReference type="ARBA" id="ARBA00022452"/>
    </source>
</evidence>
<name>A0A838L7Z0_9SPHN</name>
<evidence type="ECO:0000256" key="9">
    <source>
        <dbReference type="ARBA" id="ARBA00023136"/>
    </source>
</evidence>
<reference evidence="14 15" key="1">
    <citation type="submission" date="2020-07" db="EMBL/GenBank/DDBJ databases">
        <authorList>
            <person name="Sun Q."/>
        </authorList>
    </citation>
    <scope>NUCLEOTIDE SEQUENCE [LARGE SCALE GENOMIC DNA]</scope>
    <source>
        <strain evidence="14 15">CGMCC 1.13654</strain>
    </source>
</reference>
<keyword evidence="5 11" id="KW-0812">Transmembrane</keyword>
<keyword evidence="6" id="KW-0408">Iron</keyword>